<feature type="transmembrane region" description="Helical" evidence="8">
    <location>
        <begin position="227"/>
        <end position="247"/>
    </location>
</feature>
<evidence type="ECO:0000256" key="1">
    <source>
        <dbReference type="ARBA" id="ARBA00004651"/>
    </source>
</evidence>
<dbReference type="EMBL" id="JAPQES010000004">
    <property type="protein sequence ID" value="MCY6371330.1"/>
    <property type="molecule type" value="Genomic_DNA"/>
</dbReference>
<keyword evidence="3" id="KW-0813">Transport</keyword>
<protein>
    <submittedName>
        <fullName evidence="9">AzlC family ABC transporter permease</fullName>
    </submittedName>
</protein>
<comment type="similarity">
    <text evidence="2">Belongs to the AzlC family.</text>
</comment>
<name>A0ABT4CQJ9_9CLOT</name>
<feature type="transmembrane region" description="Helical" evidence="8">
    <location>
        <begin position="181"/>
        <end position="197"/>
    </location>
</feature>
<dbReference type="RefSeq" id="WP_268050197.1">
    <property type="nucleotide sequence ID" value="NZ_JAPQES010000004.1"/>
</dbReference>
<keyword evidence="5 8" id="KW-0812">Transmembrane</keyword>
<organism evidence="9 10">
    <name type="scientific">Clostridium ganghwense</name>
    <dbReference type="NCBI Taxonomy" id="312089"/>
    <lineage>
        <taxon>Bacteria</taxon>
        <taxon>Bacillati</taxon>
        <taxon>Bacillota</taxon>
        <taxon>Clostridia</taxon>
        <taxon>Eubacteriales</taxon>
        <taxon>Clostridiaceae</taxon>
        <taxon>Clostridium</taxon>
    </lineage>
</organism>
<accession>A0ABT4CQJ9</accession>
<keyword evidence="4" id="KW-1003">Cell membrane</keyword>
<dbReference type="PANTHER" id="PTHR34979:SF1">
    <property type="entry name" value="INNER MEMBRANE PROTEIN YGAZ"/>
    <property type="match status" value="1"/>
</dbReference>
<evidence type="ECO:0000313" key="10">
    <source>
        <dbReference type="Proteomes" id="UP001079657"/>
    </source>
</evidence>
<dbReference type="Proteomes" id="UP001079657">
    <property type="component" value="Unassembled WGS sequence"/>
</dbReference>
<comment type="subcellular location">
    <subcellularLocation>
        <location evidence="1">Cell membrane</location>
        <topology evidence="1">Multi-pass membrane protein</topology>
    </subcellularLocation>
</comment>
<keyword evidence="10" id="KW-1185">Reference proteome</keyword>
<evidence type="ECO:0000313" key="9">
    <source>
        <dbReference type="EMBL" id="MCY6371330.1"/>
    </source>
</evidence>
<feature type="transmembrane region" description="Helical" evidence="8">
    <location>
        <begin position="143"/>
        <end position="169"/>
    </location>
</feature>
<comment type="caution">
    <text evidence="9">The sequence shown here is derived from an EMBL/GenBank/DDBJ whole genome shotgun (WGS) entry which is preliminary data.</text>
</comment>
<evidence type="ECO:0000256" key="2">
    <source>
        <dbReference type="ARBA" id="ARBA00010735"/>
    </source>
</evidence>
<dbReference type="Pfam" id="PF03591">
    <property type="entry name" value="AzlC"/>
    <property type="match status" value="1"/>
</dbReference>
<proteinExistence type="inferred from homology"/>
<dbReference type="InterPro" id="IPR011606">
    <property type="entry name" value="Brnchd-chn_aa_trnsp_permease"/>
</dbReference>
<feature type="transmembrane region" description="Helical" evidence="8">
    <location>
        <begin position="57"/>
        <end position="75"/>
    </location>
</feature>
<keyword evidence="6 8" id="KW-1133">Transmembrane helix</keyword>
<dbReference type="PANTHER" id="PTHR34979">
    <property type="entry name" value="INNER MEMBRANE PROTEIN YGAZ"/>
    <property type="match status" value="1"/>
</dbReference>
<gene>
    <name evidence="9" type="ORF">OXH55_11840</name>
</gene>
<feature type="transmembrane region" description="Helical" evidence="8">
    <location>
        <begin position="31"/>
        <end position="50"/>
    </location>
</feature>
<sequence>MVEKNIVEVDKNDSKTNINDRGAELIKGVKSGISIAIGYIPIAITFGLVAKSSGIPNMVSILMSLLIFAGASQFIGVNLMAHGATGLEIVMTTFILNFRHFLMSSSLTQKIYDKTTKKLLSVLAFGITDETFAVASLCSEERISPWFMLGLNFIAFISWNFGTWIGIFLGDAIPSSLKTSMNIALYAMFIGLLLPAIKESKPVFVVTFIAIFINCLLKWIPLFSFISMGWSIIISTVVAAAIGAVLYPKEVE</sequence>
<keyword evidence="7 8" id="KW-0472">Membrane</keyword>
<evidence type="ECO:0000256" key="8">
    <source>
        <dbReference type="SAM" id="Phobius"/>
    </source>
</evidence>
<evidence type="ECO:0000256" key="4">
    <source>
        <dbReference type="ARBA" id="ARBA00022475"/>
    </source>
</evidence>
<evidence type="ECO:0000256" key="3">
    <source>
        <dbReference type="ARBA" id="ARBA00022448"/>
    </source>
</evidence>
<evidence type="ECO:0000256" key="7">
    <source>
        <dbReference type="ARBA" id="ARBA00023136"/>
    </source>
</evidence>
<evidence type="ECO:0000256" key="5">
    <source>
        <dbReference type="ARBA" id="ARBA00022692"/>
    </source>
</evidence>
<feature type="transmembrane region" description="Helical" evidence="8">
    <location>
        <begin position="203"/>
        <end position="220"/>
    </location>
</feature>
<reference evidence="9" key="1">
    <citation type="submission" date="2022-12" db="EMBL/GenBank/DDBJ databases">
        <authorList>
            <person name="Wang J."/>
        </authorList>
    </citation>
    <scope>NUCLEOTIDE SEQUENCE</scope>
    <source>
        <strain evidence="9">HY-42-06</strain>
    </source>
</reference>
<evidence type="ECO:0000256" key="6">
    <source>
        <dbReference type="ARBA" id="ARBA00022989"/>
    </source>
</evidence>